<evidence type="ECO:0000259" key="2">
    <source>
        <dbReference type="Pfam" id="PF01979"/>
    </source>
</evidence>
<feature type="chain" id="PRO_5022187089" description="Amidohydrolase-related domain-containing protein" evidence="1">
    <location>
        <begin position="27"/>
        <end position="409"/>
    </location>
</feature>
<dbReference type="EMBL" id="CP036287">
    <property type="protein sequence ID" value="QDU65058.1"/>
    <property type="molecule type" value="Genomic_DNA"/>
</dbReference>
<gene>
    <name evidence="3" type="ORF">Pla133_01210</name>
</gene>
<keyword evidence="4" id="KW-1185">Reference proteome</keyword>
<dbReference type="Gene3D" id="2.30.40.10">
    <property type="entry name" value="Urease, subunit C, domain 1"/>
    <property type="match status" value="1"/>
</dbReference>
<dbReference type="PANTHER" id="PTHR43135">
    <property type="entry name" value="ALPHA-D-RIBOSE 1-METHYLPHOSPHONATE 5-TRIPHOSPHATE DIPHOSPHATASE"/>
    <property type="match status" value="1"/>
</dbReference>
<dbReference type="Proteomes" id="UP000316921">
    <property type="component" value="Chromosome"/>
</dbReference>
<feature type="signal peptide" evidence="1">
    <location>
        <begin position="1"/>
        <end position="26"/>
    </location>
</feature>
<name>A0A518BDJ5_9BACT</name>
<protein>
    <recommendedName>
        <fullName evidence="2">Amidohydrolase-related domain-containing protein</fullName>
    </recommendedName>
</protein>
<sequence length="409" mass="43807" precursor="true">MSFLGCTHLAVAAFTGLVALAPAARAGQQGADGEVLALRFDRVVTCDAKDTVYDPGMILVQGGKLTYVGPPIDAPEGTELVELEGWAIPGMVDLHSHVVTDGWGGINDMVLPANPDLSSAPTIKPSNQQLRLACASGVTTQFLIPGSGTSIGGFGVLFKSKTQATYAECVLADPGGMKVAQAYNPERGGGDVGRTRAGLYWILSRVNREAIASREHGLDVFHLRNLAKVHAKELPVLIHTAGSDGVTATVRMWRDEFPTMSVLSHGSFDGWTTAPYVARMGMPVNHGPRTFDTYARDGRIVGSSREYVEAGVPLFSLNTDAPVIPAHELFLQGSMSARQGLDSRLMLRALTIHPAESFGIGDRVGSLEVGKDADIVVFDGDPIDPRSHVEHVWIDGELQYRPSVHGQWF</sequence>
<dbReference type="SUPFAM" id="SSF51338">
    <property type="entry name" value="Composite domain of metallo-dependent hydrolases"/>
    <property type="match status" value="1"/>
</dbReference>
<dbReference type="InterPro" id="IPR011059">
    <property type="entry name" value="Metal-dep_hydrolase_composite"/>
</dbReference>
<dbReference type="InterPro" id="IPR006680">
    <property type="entry name" value="Amidohydro-rel"/>
</dbReference>
<dbReference type="Gene3D" id="3.20.20.140">
    <property type="entry name" value="Metal-dependent hydrolases"/>
    <property type="match status" value="1"/>
</dbReference>
<feature type="domain" description="Amidohydrolase-related" evidence="2">
    <location>
        <begin position="306"/>
        <end position="396"/>
    </location>
</feature>
<dbReference type="AlphaFoldDB" id="A0A518BDJ5"/>
<dbReference type="GO" id="GO:0016810">
    <property type="term" value="F:hydrolase activity, acting on carbon-nitrogen (but not peptide) bonds"/>
    <property type="evidence" value="ECO:0007669"/>
    <property type="project" value="InterPro"/>
</dbReference>
<dbReference type="InterPro" id="IPR032466">
    <property type="entry name" value="Metal_Hydrolase"/>
</dbReference>
<evidence type="ECO:0000256" key="1">
    <source>
        <dbReference type="SAM" id="SignalP"/>
    </source>
</evidence>
<accession>A0A518BDJ5</accession>
<keyword evidence="1" id="KW-0732">Signal</keyword>
<evidence type="ECO:0000313" key="4">
    <source>
        <dbReference type="Proteomes" id="UP000316921"/>
    </source>
</evidence>
<evidence type="ECO:0000313" key="3">
    <source>
        <dbReference type="EMBL" id="QDU65058.1"/>
    </source>
</evidence>
<dbReference type="InterPro" id="IPR051781">
    <property type="entry name" value="Metallo-dep_Hydrolase"/>
</dbReference>
<dbReference type="PANTHER" id="PTHR43135:SF3">
    <property type="entry name" value="ALPHA-D-RIBOSE 1-METHYLPHOSPHONATE 5-TRIPHOSPHATE DIPHOSPHATASE"/>
    <property type="match status" value="1"/>
</dbReference>
<dbReference type="RefSeq" id="WP_145061322.1">
    <property type="nucleotide sequence ID" value="NZ_CP036287.1"/>
</dbReference>
<reference evidence="3 4" key="1">
    <citation type="submission" date="2019-02" db="EMBL/GenBank/DDBJ databases">
        <title>Deep-cultivation of Planctomycetes and their phenomic and genomic characterization uncovers novel biology.</title>
        <authorList>
            <person name="Wiegand S."/>
            <person name="Jogler M."/>
            <person name="Boedeker C."/>
            <person name="Pinto D."/>
            <person name="Vollmers J."/>
            <person name="Rivas-Marin E."/>
            <person name="Kohn T."/>
            <person name="Peeters S.H."/>
            <person name="Heuer A."/>
            <person name="Rast P."/>
            <person name="Oberbeckmann S."/>
            <person name="Bunk B."/>
            <person name="Jeske O."/>
            <person name="Meyerdierks A."/>
            <person name="Storesund J.E."/>
            <person name="Kallscheuer N."/>
            <person name="Luecker S."/>
            <person name="Lage O.M."/>
            <person name="Pohl T."/>
            <person name="Merkel B.J."/>
            <person name="Hornburger P."/>
            <person name="Mueller R.-W."/>
            <person name="Bruemmer F."/>
            <person name="Labrenz M."/>
            <person name="Spormann A.M."/>
            <person name="Op den Camp H."/>
            <person name="Overmann J."/>
            <person name="Amann R."/>
            <person name="Jetten M.S.M."/>
            <person name="Mascher T."/>
            <person name="Medema M.H."/>
            <person name="Devos D.P."/>
            <person name="Kaster A.-K."/>
            <person name="Ovreas L."/>
            <person name="Rohde M."/>
            <person name="Galperin M.Y."/>
            <person name="Jogler C."/>
        </authorList>
    </citation>
    <scope>NUCLEOTIDE SEQUENCE [LARGE SCALE GENOMIC DNA]</scope>
    <source>
        <strain evidence="3 4">Pla133</strain>
    </source>
</reference>
<dbReference type="Pfam" id="PF01979">
    <property type="entry name" value="Amidohydro_1"/>
    <property type="match status" value="1"/>
</dbReference>
<dbReference type="KEGG" id="pbap:Pla133_01210"/>
<organism evidence="3 4">
    <name type="scientific">Engelhardtia mirabilis</name>
    <dbReference type="NCBI Taxonomy" id="2528011"/>
    <lineage>
        <taxon>Bacteria</taxon>
        <taxon>Pseudomonadati</taxon>
        <taxon>Planctomycetota</taxon>
        <taxon>Planctomycetia</taxon>
        <taxon>Planctomycetia incertae sedis</taxon>
        <taxon>Engelhardtia</taxon>
    </lineage>
</organism>
<dbReference type="SUPFAM" id="SSF51556">
    <property type="entry name" value="Metallo-dependent hydrolases"/>
    <property type="match status" value="1"/>
</dbReference>
<proteinExistence type="predicted"/>